<dbReference type="InterPro" id="IPR036259">
    <property type="entry name" value="MFS_trans_sf"/>
</dbReference>
<dbReference type="Proteomes" id="UP000254425">
    <property type="component" value="Chromosome"/>
</dbReference>
<dbReference type="PANTHER" id="PTHR23513">
    <property type="entry name" value="INTEGRAL MEMBRANE EFFLUX PROTEIN-RELATED"/>
    <property type="match status" value="1"/>
</dbReference>
<keyword evidence="9" id="KW-1185">Reference proteome</keyword>
<feature type="transmembrane region" description="Helical" evidence="7">
    <location>
        <begin position="206"/>
        <end position="224"/>
    </location>
</feature>
<evidence type="ECO:0000256" key="3">
    <source>
        <dbReference type="ARBA" id="ARBA00022475"/>
    </source>
</evidence>
<sequence>MWIAGAVTVFGSFLSFVALPYQLKELTGSPVAVGALGAVQLVPLVVFGLYGGALADAADKRKLIFWSEVALGVSALGLLLNTLLPSPMIWPLYVAGALTSALAGIQQPALDALVPRIVAHDQLSAAAALNALRWQIGGVVGPALAGLLIAYAGLEVAYALDVLTFVVSVALAWQLRPSPAAHDAEKPSLSGILAGARYAWSRKELLGTYAIDLAAMLFAFPLALFPFLADDLDAEWALGLMYATLPFGSMLVSATSGWSRRIHRHGRVVALAAVCWGASMAVAGAMQNIWLVLLFLTMSGGFDMVSGIFRSTMWNQSIPDELRGRLAGIELLSYSLGPQLGQVRSGGVAALTSVRTSVWSGGLACVAAAGLLALALPKLMAYDARTSPHAKAVREARMSRTQESL</sequence>
<comment type="subcellular location">
    <subcellularLocation>
        <location evidence="1">Cell inner membrane</location>
        <topology evidence="1">Multi-pass membrane protein</topology>
    </subcellularLocation>
</comment>
<evidence type="ECO:0000313" key="9">
    <source>
        <dbReference type="Proteomes" id="UP000254425"/>
    </source>
</evidence>
<keyword evidence="4 7" id="KW-0812">Transmembrane</keyword>
<feature type="transmembrane region" description="Helical" evidence="7">
    <location>
        <begin position="63"/>
        <end position="84"/>
    </location>
</feature>
<dbReference type="SUPFAM" id="SSF103473">
    <property type="entry name" value="MFS general substrate transporter"/>
    <property type="match status" value="1"/>
</dbReference>
<keyword evidence="2" id="KW-0813">Transport</keyword>
<keyword evidence="6 7" id="KW-0472">Membrane</keyword>
<keyword evidence="3" id="KW-1003">Cell membrane</keyword>
<protein>
    <submittedName>
        <fullName evidence="8">MFS transporter</fullName>
    </submittedName>
</protein>
<name>A0A345Y177_9ACTN</name>
<dbReference type="Pfam" id="PF05977">
    <property type="entry name" value="MFS_3"/>
    <property type="match status" value="1"/>
</dbReference>
<evidence type="ECO:0000256" key="4">
    <source>
        <dbReference type="ARBA" id="ARBA00022692"/>
    </source>
</evidence>
<dbReference type="EMBL" id="CP031320">
    <property type="protein sequence ID" value="AXK37643.1"/>
    <property type="molecule type" value="Genomic_DNA"/>
</dbReference>
<feature type="transmembrane region" description="Helical" evidence="7">
    <location>
        <begin position="358"/>
        <end position="376"/>
    </location>
</feature>
<reference evidence="8 9" key="1">
    <citation type="submission" date="2018-07" db="EMBL/GenBank/DDBJ databases">
        <title>Draft genome of the type strain Streptomyces armeniacus ATCC 15676.</title>
        <authorList>
            <person name="Labana P."/>
            <person name="Gosse J.T."/>
            <person name="Boddy C.N."/>
        </authorList>
    </citation>
    <scope>NUCLEOTIDE SEQUENCE [LARGE SCALE GENOMIC DNA]</scope>
    <source>
        <strain evidence="8 9">ATCC 15676</strain>
    </source>
</reference>
<dbReference type="PANTHER" id="PTHR23513:SF9">
    <property type="entry name" value="ENTEROBACTIN EXPORTER ENTS"/>
    <property type="match status" value="1"/>
</dbReference>
<gene>
    <name evidence="8" type="ORF">DVA86_25785</name>
</gene>
<evidence type="ECO:0000256" key="6">
    <source>
        <dbReference type="ARBA" id="ARBA00023136"/>
    </source>
</evidence>
<evidence type="ECO:0000313" key="8">
    <source>
        <dbReference type="EMBL" id="AXK37643.1"/>
    </source>
</evidence>
<dbReference type="AlphaFoldDB" id="A0A345Y177"/>
<evidence type="ECO:0000256" key="5">
    <source>
        <dbReference type="ARBA" id="ARBA00022989"/>
    </source>
</evidence>
<feature type="transmembrane region" description="Helical" evidence="7">
    <location>
        <begin position="268"/>
        <end position="296"/>
    </location>
</feature>
<evidence type="ECO:0000256" key="7">
    <source>
        <dbReference type="SAM" id="Phobius"/>
    </source>
</evidence>
<feature type="transmembrane region" description="Helical" evidence="7">
    <location>
        <begin position="30"/>
        <end position="51"/>
    </location>
</feature>
<accession>A0A345Y177</accession>
<proteinExistence type="predicted"/>
<feature type="transmembrane region" description="Helical" evidence="7">
    <location>
        <begin position="131"/>
        <end position="150"/>
    </location>
</feature>
<dbReference type="InterPro" id="IPR010290">
    <property type="entry name" value="TM_effector"/>
</dbReference>
<dbReference type="KEGG" id="sarm:DVA86_25785"/>
<dbReference type="GO" id="GO:0005886">
    <property type="term" value="C:plasma membrane"/>
    <property type="evidence" value="ECO:0007669"/>
    <property type="project" value="UniProtKB-SubCell"/>
</dbReference>
<dbReference type="Gene3D" id="1.20.1250.20">
    <property type="entry name" value="MFS general substrate transporter like domains"/>
    <property type="match status" value="1"/>
</dbReference>
<organism evidence="8 9">
    <name type="scientific">Streptomyces armeniacus</name>
    <dbReference type="NCBI Taxonomy" id="83291"/>
    <lineage>
        <taxon>Bacteria</taxon>
        <taxon>Bacillati</taxon>
        <taxon>Actinomycetota</taxon>
        <taxon>Actinomycetes</taxon>
        <taxon>Kitasatosporales</taxon>
        <taxon>Streptomycetaceae</taxon>
        <taxon>Streptomyces</taxon>
    </lineage>
</organism>
<feature type="transmembrane region" description="Helical" evidence="7">
    <location>
        <begin position="236"/>
        <end position="256"/>
    </location>
</feature>
<evidence type="ECO:0000256" key="2">
    <source>
        <dbReference type="ARBA" id="ARBA00022448"/>
    </source>
</evidence>
<evidence type="ECO:0000256" key="1">
    <source>
        <dbReference type="ARBA" id="ARBA00004429"/>
    </source>
</evidence>
<keyword evidence="5 7" id="KW-1133">Transmembrane helix</keyword>
<dbReference type="CDD" id="cd06173">
    <property type="entry name" value="MFS_MefA_like"/>
    <property type="match status" value="1"/>
</dbReference>